<keyword evidence="2" id="KW-0680">Restriction system</keyword>
<name>F8KUH9_HELBC</name>
<organism evidence="5 6">
    <name type="scientific">Helicobacter bizzozeronii (strain CIII-1)</name>
    <dbReference type="NCBI Taxonomy" id="1002804"/>
    <lineage>
        <taxon>Bacteria</taxon>
        <taxon>Pseudomonadati</taxon>
        <taxon>Campylobacterota</taxon>
        <taxon>Epsilonproteobacteria</taxon>
        <taxon>Campylobacterales</taxon>
        <taxon>Helicobacteraceae</taxon>
        <taxon>Helicobacter</taxon>
    </lineage>
</organism>
<keyword evidence="5" id="KW-0614">Plasmid</keyword>
<evidence type="ECO:0000313" key="6">
    <source>
        <dbReference type="Proteomes" id="UP000008387"/>
    </source>
</evidence>
<evidence type="ECO:0000313" key="5">
    <source>
        <dbReference type="EMBL" id="CCB80914.1"/>
    </source>
</evidence>
<evidence type="ECO:0000256" key="2">
    <source>
        <dbReference type="ARBA" id="ARBA00022747"/>
    </source>
</evidence>
<dbReference type="EMBL" id="FR871758">
    <property type="protein sequence ID" value="CCB80914.1"/>
    <property type="molecule type" value="Genomic_DNA"/>
</dbReference>
<keyword evidence="5" id="KW-0378">Hydrolase</keyword>
<dbReference type="HOGENOM" id="CLU_3118496_0_0_7"/>
<keyword evidence="6" id="KW-1185">Reference proteome</keyword>
<keyword evidence="3" id="KW-0238">DNA-binding</keyword>
<dbReference type="GO" id="GO:0003677">
    <property type="term" value="F:DNA binding"/>
    <property type="evidence" value="ECO:0007669"/>
    <property type="project" value="UniProtKB-KW"/>
</dbReference>
<gene>
    <name evidence="5" type="ordered locus">HBZC1_p0340</name>
</gene>
<evidence type="ECO:0000259" key="4">
    <source>
        <dbReference type="Pfam" id="PF01420"/>
    </source>
</evidence>
<dbReference type="InterPro" id="IPR044946">
    <property type="entry name" value="Restrct_endonuc_typeI_TRD_sf"/>
</dbReference>
<dbReference type="Proteomes" id="UP000008387">
    <property type="component" value="Plasmid phbz1"/>
</dbReference>
<feature type="domain" description="Type I restriction modification DNA specificity" evidence="4">
    <location>
        <begin position="9"/>
        <end position="43"/>
    </location>
</feature>
<protein>
    <submittedName>
        <fullName evidence="5">Type I restriction-modification system,specificity subunit S</fullName>
        <ecNumber evidence="5">3.1.21.3</ecNumber>
    </submittedName>
</protein>
<geneLocation type="plasmid" evidence="5 6">
    <name>phbz1</name>
</geneLocation>
<sequence length="50" mass="5454">MITPSHVTKTAIPKLMNNVMANIKIPLPPLCVQEKIVKILEPLSVLSGEC</sequence>
<dbReference type="Gene3D" id="3.90.220.20">
    <property type="entry name" value="DNA methylase specificity domains"/>
    <property type="match status" value="1"/>
</dbReference>
<evidence type="ECO:0000256" key="1">
    <source>
        <dbReference type="ARBA" id="ARBA00010923"/>
    </source>
</evidence>
<proteinExistence type="inferred from homology"/>
<dbReference type="SUPFAM" id="SSF116734">
    <property type="entry name" value="DNA methylase specificity domain"/>
    <property type="match status" value="1"/>
</dbReference>
<dbReference type="EC" id="3.1.21.3" evidence="5"/>
<dbReference type="GO" id="GO:0009035">
    <property type="term" value="F:type I site-specific deoxyribonuclease activity"/>
    <property type="evidence" value="ECO:0007669"/>
    <property type="project" value="UniProtKB-EC"/>
</dbReference>
<accession>F8KUH9</accession>
<dbReference type="GO" id="GO:0009307">
    <property type="term" value="P:DNA restriction-modification system"/>
    <property type="evidence" value="ECO:0007669"/>
    <property type="project" value="UniProtKB-KW"/>
</dbReference>
<dbReference type="KEGG" id="hbi:HBZC1_p0340"/>
<comment type="similarity">
    <text evidence="1">Belongs to the type-I restriction system S methylase family.</text>
</comment>
<dbReference type="AlphaFoldDB" id="F8KUH9"/>
<dbReference type="Pfam" id="PF01420">
    <property type="entry name" value="Methylase_S"/>
    <property type="match status" value="1"/>
</dbReference>
<dbReference type="InterPro" id="IPR000055">
    <property type="entry name" value="Restrct_endonuc_typeI_TRD"/>
</dbReference>
<reference evidence="5 6" key="1">
    <citation type="journal article" date="2011" name="J. Bacteriol.">
        <title>Genome sequence of Helicobacter bizzozeronii strain CIII-1, an isolate from human gastric mucosa.</title>
        <authorList>
            <person name="Schott T."/>
            <person name="Rossi M."/>
            <person name="Hanninen M.L."/>
        </authorList>
    </citation>
    <scope>NUCLEOTIDE SEQUENCE [LARGE SCALE GENOMIC DNA]</scope>
    <source>
        <strain evidence="5 6">CIII-1</strain>
        <plasmid evidence="5">phbz1</plasmid>
    </source>
</reference>
<evidence type="ECO:0000256" key="3">
    <source>
        <dbReference type="ARBA" id="ARBA00023125"/>
    </source>
</evidence>